<dbReference type="OrthoDB" id="9758101at2"/>
<keyword evidence="4" id="KW-0732">Signal</keyword>
<evidence type="ECO:0000256" key="3">
    <source>
        <dbReference type="ARBA" id="ARBA00022837"/>
    </source>
</evidence>
<feature type="domain" description="Glycosyl hydrolase family 92 N-terminal" evidence="6">
    <location>
        <begin position="31"/>
        <end position="257"/>
    </location>
</feature>
<keyword evidence="7" id="KW-0378">Hydrolase</keyword>
<dbReference type="FunFam" id="3.30.2080.10:FF:000001">
    <property type="entry name" value="Alpha-1,2-mannosidase subfamily"/>
    <property type="match status" value="1"/>
</dbReference>
<dbReference type="FunFam" id="1.20.1050.60:FF:000001">
    <property type="entry name" value="Putative alpha-1,2-mannosidase"/>
    <property type="match status" value="1"/>
</dbReference>
<dbReference type="Proteomes" id="UP000260823">
    <property type="component" value="Unassembled WGS sequence"/>
</dbReference>
<dbReference type="AlphaFoldDB" id="A0A3E2NW95"/>
<dbReference type="InterPro" id="IPR041371">
    <property type="entry name" value="GH92_N"/>
</dbReference>
<dbReference type="RefSeq" id="WP_117382185.1">
    <property type="nucleotide sequence ID" value="NZ_QWDE01000001.1"/>
</dbReference>
<comment type="subunit">
    <text evidence="2">Monomer.</text>
</comment>
<feature type="signal peptide" evidence="4">
    <location>
        <begin position="1"/>
        <end position="19"/>
    </location>
</feature>
<dbReference type="GO" id="GO:0005829">
    <property type="term" value="C:cytosol"/>
    <property type="evidence" value="ECO:0007669"/>
    <property type="project" value="TreeGrafter"/>
</dbReference>
<dbReference type="SUPFAM" id="SSF48208">
    <property type="entry name" value="Six-hairpin glycosidases"/>
    <property type="match status" value="1"/>
</dbReference>
<dbReference type="GO" id="GO:0006516">
    <property type="term" value="P:glycoprotein catabolic process"/>
    <property type="evidence" value="ECO:0007669"/>
    <property type="project" value="TreeGrafter"/>
</dbReference>
<dbReference type="Gene3D" id="1.20.1610.10">
    <property type="entry name" value="alpha-1,2-mannosidases domains"/>
    <property type="match status" value="1"/>
</dbReference>
<reference evidence="7 8" key="1">
    <citation type="submission" date="2018-08" db="EMBL/GenBank/DDBJ databases">
        <title>Mucilaginibacter terrae sp. nov., isolated from manganese diggings.</title>
        <authorList>
            <person name="Huang Y."/>
            <person name="Zhou Z."/>
        </authorList>
    </citation>
    <scope>NUCLEOTIDE SEQUENCE [LARGE SCALE GENOMIC DNA]</scope>
    <source>
        <strain evidence="7 8">ZH6</strain>
    </source>
</reference>
<keyword evidence="3" id="KW-0106">Calcium</keyword>
<proteinExistence type="predicted"/>
<sequence>MKKISLLLTTCLFSANVFAQQVTKVTDPVEWINPLMGTQSKYDLSNGNTYPAIALPWGMNTWTPQTGKMGDGWQYTYDAYKINGFKQTHQPSPWMNDYGQFAIMPLTGKMKVSQNGRASWFSHKAEVAKPYYYSVYLADHDITTEITSTERAAQFRFTYPKSDSSYIVVDAFDRGSYIKVIPEQRKIVGYSTKYARGPLKNFKNYFVIYVDKAINLSQVYSDSTLNTGNELSAKHVSALIGFKTKTGEKVHLRVASSFISPEQAELNLSRELANDSFDATCAKAKATWNKTLSRIQVEGGTTDQVRTFYSCLYRMLFFPNKMYEINAKGQPMHYSAQNGEVLPGYKFAGTGFWDTFRALYPFLNLVYPSINKEMQAGLVNDYKEGGWLPEWSSPGYSAVMVGNNSASVVADAYIKGGRGYDINTLYQALLHGANNKGPAATGREGVEYYNSLGYVPYDVKINENAARTLEYAYDDFAIYQLGRALGRPASETNLYKKRAMNYKNLFDSSTGLMRGKNKDGSFQSPFSPVKWGDAFTEGNSWHYTWSVFQDMQGLIDLMGGKQKFVTKLDSVWTMPPVFDDSYYGEVIHEIREMQIAGMGQYAHGNQPIQHMTYLYGYAGEPWKTQLHVRDVMNKLYKATPDGYCGDEDNGQTSAWYVFSAMGFYPVTPASDQYVLGTPLFKKMTVTLENGKQLVINAPTNSDANRYVKTLTIGGKPYTHNWLSHSNLLKGAVLNFDMSASPNKTRGIKTEDVPYSLSTEK</sequence>
<dbReference type="Pfam" id="PF17678">
    <property type="entry name" value="Glyco_hydro_92N"/>
    <property type="match status" value="1"/>
</dbReference>
<accession>A0A3E2NW95</accession>
<gene>
    <name evidence="7" type="ORF">DYU05_06715</name>
</gene>
<comment type="cofactor">
    <cofactor evidence="1">
        <name>Ca(2+)</name>
        <dbReference type="ChEBI" id="CHEBI:29108"/>
    </cofactor>
</comment>
<dbReference type="PANTHER" id="PTHR12143">
    <property type="entry name" value="PEPTIDE N-GLYCANASE PNGASE -RELATED"/>
    <property type="match status" value="1"/>
</dbReference>
<dbReference type="InterPro" id="IPR005887">
    <property type="entry name" value="GH92_a_mannosidase_put"/>
</dbReference>
<dbReference type="FunFam" id="1.20.1610.10:FF:000001">
    <property type="entry name" value="Putative alpha-1,2-mannosidase"/>
    <property type="match status" value="1"/>
</dbReference>
<dbReference type="EMBL" id="QWDE01000001">
    <property type="protein sequence ID" value="RFZ85285.1"/>
    <property type="molecule type" value="Genomic_DNA"/>
</dbReference>
<dbReference type="GO" id="GO:0005975">
    <property type="term" value="P:carbohydrate metabolic process"/>
    <property type="evidence" value="ECO:0007669"/>
    <property type="project" value="InterPro"/>
</dbReference>
<evidence type="ECO:0000256" key="2">
    <source>
        <dbReference type="ARBA" id="ARBA00011245"/>
    </source>
</evidence>
<evidence type="ECO:0000259" key="6">
    <source>
        <dbReference type="Pfam" id="PF17678"/>
    </source>
</evidence>
<dbReference type="InterPro" id="IPR050883">
    <property type="entry name" value="PNGase"/>
</dbReference>
<organism evidence="7 8">
    <name type="scientific">Mucilaginibacter terrenus</name>
    <dbReference type="NCBI Taxonomy" id="2482727"/>
    <lineage>
        <taxon>Bacteria</taxon>
        <taxon>Pseudomonadati</taxon>
        <taxon>Bacteroidota</taxon>
        <taxon>Sphingobacteriia</taxon>
        <taxon>Sphingobacteriales</taxon>
        <taxon>Sphingobacteriaceae</taxon>
        <taxon>Mucilaginibacter</taxon>
    </lineage>
</organism>
<evidence type="ECO:0000313" key="8">
    <source>
        <dbReference type="Proteomes" id="UP000260823"/>
    </source>
</evidence>
<dbReference type="Gene3D" id="1.20.1050.60">
    <property type="entry name" value="alpha-1,2-mannosidase"/>
    <property type="match status" value="1"/>
</dbReference>
<evidence type="ECO:0000256" key="1">
    <source>
        <dbReference type="ARBA" id="ARBA00001913"/>
    </source>
</evidence>
<name>A0A3E2NW95_9SPHI</name>
<dbReference type="Gene3D" id="3.30.2080.10">
    <property type="entry name" value="GH92 mannosidase domain"/>
    <property type="match status" value="1"/>
</dbReference>
<dbReference type="InterPro" id="IPR014718">
    <property type="entry name" value="GH-type_carb-bd"/>
</dbReference>
<evidence type="ECO:0000256" key="4">
    <source>
        <dbReference type="SAM" id="SignalP"/>
    </source>
</evidence>
<dbReference type="InterPro" id="IPR008928">
    <property type="entry name" value="6-hairpin_glycosidase_sf"/>
</dbReference>
<dbReference type="NCBIfam" id="TIGR01180">
    <property type="entry name" value="aman2_put"/>
    <property type="match status" value="1"/>
</dbReference>
<dbReference type="Pfam" id="PF07971">
    <property type="entry name" value="Glyco_hydro_92"/>
    <property type="match status" value="1"/>
</dbReference>
<dbReference type="GO" id="GO:0000224">
    <property type="term" value="F:peptide-N4-(N-acetyl-beta-glucosaminyl)asparagine amidase activity"/>
    <property type="evidence" value="ECO:0007669"/>
    <property type="project" value="TreeGrafter"/>
</dbReference>
<dbReference type="InterPro" id="IPR012939">
    <property type="entry name" value="Glyco_hydro_92"/>
</dbReference>
<dbReference type="Gene3D" id="2.70.98.10">
    <property type="match status" value="1"/>
</dbReference>
<dbReference type="PANTHER" id="PTHR12143:SF43">
    <property type="entry name" value="PUTATIVE-RELATED"/>
    <property type="match status" value="1"/>
</dbReference>
<protein>
    <submittedName>
        <fullName evidence="7">Glycoside hydrolase family 92 protein</fullName>
    </submittedName>
</protein>
<evidence type="ECO:0000313" key="7">
    <source>
        <dbReference type="EMBL" id="RFZ85285.1"/>
    </source>
</evidence>
<keyword evidence="8" id="KW-1185">Reference proteome</keyword>
<comment type="caution">
    <text evidence="7">The sequence shown here is derived from an EMBL/GenBank/DDBJ whole genome shotgun (WGS) entry which is preliminary data.</text>
</comment>
<dbReference type="GO" id="GO:0030246">
    <property type="term" value="F:carbohydrate binding"/>
    <property type="evidence" value="ECO:0007669"/>
    <property type="project" value="InterPro"/>
</dbReference>
<feature type="chain" id="PRO_5017745878" evidence="4">
    <location>
        <begin position="20"/>
        <end position="760"/>
    </location>
</feature>
<feature type="domain" description="Glycosyl hydrolase family 92" evidence="5">
    <location>
        <begin position="263"/>
        <end position="738"/>
    </location>
</feature>
<evidence type="ECO:0000259" key="5">
    <source>
        <dbReference type="Pfam" id="PF07971"/>
    </source>
</evidence>